<organism evidence="1 2">
    <name type="scientific">Rhododendron molle</name>
    <name type="common">Chinese azalea</name>
    <name type="synonym">Azalea mollis</name>
    <dbReference type="NCBI Taxonomy" id="49168"/>
    <lineage>
        <taxon>Eukaryota</taxon>
        <taxon>Viridiplantae</taxon>
        <taxon>Streptophyta</taxon>
        <taxon>Embryophyta</taxon>
        <taxon>Tracheophyta</taxon>
        <taxon>Spermatophyta</taxon>
        <taxon>Magnoliopsida</taxon>
        <taxon>eudicotyledons</taxon>
        <taxon>Gunneridae</taxon>
        <taxon>Pentapetalae</taxon>
        <taxon>asterids</taxon>
        <taxon>Ericales</taxon>
        <taxon>Ericaceae</taxon>
        <taxon>Ericoideae</taxon>
        <taxon>Rhodoreae</taxon>
        <taxon>Rhododendron</taxon>
    </lineage>
</organism>
<dbReference type="EMBL" id="CM046391">
    <property type="protein sequence ID" value="KAI8560472.1"/>
    <property type="molecule type" value="Genomic_DNA"/>
</dbReference>
<dbReference type="Proteomes" id="UP001062846">
    <property type="component" value="Chromosome 4"/>
</dbReference>
<proteinExistence type="predicted"/>
<reference evidence="1" key="1">
    <citation type="submission" date="2022-02" db="EMBL/GenBank/DDBJ databases">
        <title>Plant Genome Project.</title>
        <authorList>
            <person name="Zhang R.-G."/>
        </authorList>
    </citation>
    <scope>NUCLEOTIDE SEQUENCE</scope>
    <source>
        <strain evidence="1">AT1</strain>
    </source>
</reference>
<evidence type="ECO:0000313" key="1">
    <source>
        <dbReference type="EMBL" id="KAI8560472.1"/>
    </source>
</evidence>
<protein>
    <submittedName>
        <fullName evidence="1">Uncharacterized protein</fullName>
    </submittedName>
</protein>
<comment type="caution">
    <text evidence="1">The sequence shown here is derived from an EMBL/GenBank/DDBJ whole genome shotgun (WGS) entry which is preliminary data.</text>
</comment>
<accession>A0ACC0P6Y0</accession>
<keyword evidence="2" id="KW-1185">Reference proteome</keyword>
<evidence type="ECO:0000313" key="2">
    <source>
        <dbReference type="Proteomes" id="UP001062846"/>
    </source>
</evidence>
<gene>
    <name evidence="1" type="ORF">RHMOL_Rhmol04G0258500</name>
</gene>
<name>A0ACC0P6Y0_RHOML</name>
<sequence>MQRLENLEEMDVVSSLPSEMCQSSANSSPKSYIPQVKNDLIPKINKEFVSLDAVYKFYNNYGKESGFGTREHSSKKNEDKVVVRKEMQILDLPHELILARWTKSAKIKTVVNDEDEDDDDDDVDDDCLAVKILNLTFSLYPFSLPTTQTPTRLHTKAAPRRHPPNDETSTLNLFYWASIHPNFKPTLPIYEEIIRKLGHVGSFDSMEQILDDMRVSNCWPTEGTFKIFIENYAKRDLYDEAIGVLDTMEQVFQVKPGRFSYNFLLNVLVDGKKFKLVESVCSMMLTRGVKPDVSTFNIVIKAPCKSHQTRFKEEMIAAQCPLSKVTVDVLIRGYCKEGRIEEALNFAEEMWVEGFRPDQFTFNCLVLGFWKSGHVKQALELFDLMLQEGFDPHILTYNTLIYGLCKSGQVDEAVEVLNKMISRDCSPDTVTYNTLISNLCKEKQMEQAIEIACIMTDKGILPDVRTFNSLIRGLCLTKNHDLAIDLFHGMKNYGCRPNDYTYNILINSLCSSGKIDRALVILKEMESSGCARDVVTYTPLIAGFCRNKKIEQAEEIFYQRNLQGVPRDKVAYNCLIDDLCMSKRMEKAAELMD</sequence>